<evidence type="ECO:0000256" key="2">
    <source>
        <dbReference type="PIRSR" id="PIRSR605511-1"/>
    </source>
</evidence>
<dbReference type="GO" id="GO:0004341">
    <property type="term" value="F:gluconolactonase activity"/>
    <property type="evidence" value="ECO:0007669"/>
    <property type="project" value="TreeGrafter"/>
</dbReference>
<comment type="cofactor">
    <cofactor evidence="3">
        <name>Zn(2+)</name>
        <dbReference type="ChEBI" id="CHEBI:29105"/>
    </cofactor>
    <text evidence="3">Binds 1 divalent metal cation per subunit.</text>
</comment>
<dbReference type="RefSeq" id="WP_089658737.1">
    <property type="nucleotide sequence ID" value="NZ_FNGH01000008.1"/>
</dbReference>
<dbReference type="SUPFAM" id="SSF63829">
    <property type="entry name" value="Calcium-dependent phosphotriesterase"/>
    <property type="match status" value="1"/>
</dbReference>
<name>A0A1G9PRN7_9GAMM</name>
<evidence type="ECO:0000256" key="1">
    <source>
        <dbReference type="ARBA" id="ARBA00008853"/>
    </source>
</evidence>
<accession>A0A1G9PRN7</accession>
<dbReference type="AlphaFoldDB" id="A0A1G9PRN7"/>
<sequence length="303" mass="32068">MSGADGGPQARLAVDCRCTLGEGPQWHAEAQRLYWCDILNGRLHWLDPVSGDAGTHDVGQLLSLAAPLATGGLLLVGEQGLSRFDPASGDVARYCDVEADNPRTRSNDARVDRHGSLWFSTMGKAAEPGAGSLYRLHRGTLSRLRSNLTIPNAICFSPDGDWAWFTDTPSGVVMRWALDADGWPLGEPQAWADFTGVSGNPDGAVVDVEGHLWLALWGAGQVVRIAPDGRLVARLQLPVSQPSCPVFAGRDLDTLYVTTAREGLAADALADQPQAGSLFAVRPGVRGLAEPALRLGQGSVTGA</sequence>
<keyword evidence="3" id="KW-0862">Zinc</keyword>
<dbReference type="InterPro" id="IPR011042">
    <property type="entry name" value="6-blade_b-propeller_TolB-like"/>
</dbReference>
<feature type="binding site" evidence="3">
    <location>
        <position position="105"/>
    </location>
    <ligand>
        <name>substrate</name>
    </ligand>
</feature>
<evidence type="ECO:0000259" key="4">
    <source>
        <dbReference type="Pfam" id="PF08450"/>
    </source>
</evidence>
<dbReference type="STRING" id="48727.SAMN05192555_108178"/>
<keyword evidence="6" id="KW-1185">Reference proteome</keyword>
<protein>
    <submittedName>
        <fullName evidence="5">Sugar lactone lactonase YvrE</fullName>
    </submittedName>
</protein>
<comment type="similarity">
    <text evidence="1">Belongs to the SMP-30/CGR1 family.</text>
</comment>
<dbReference type="InterPro" id="IPR013658">
    <property type="entry name" value="SGL"/>
</dbReference>
<feature type="binding site" evidence="3">
    <location>
        <position position="22"/>
    </location>
    <ligand>
        <name>a divalent metal cation</name>
        <dbReference type="ChEBI" id="CHEBI:60240"/>
    </ligand>
</feature>
<evidence type="ECO:0000313" key="5">
    <source>
        <dbReference type="EMBL" id="SDM00877.1"/>
    </source>
</evidence>
<feature type="binding site" evidence="3">
    <location>
        <position position="202"/>
    </location>
    <ligand>
        <name>a divalent metal cation</name>
        <dbReference type="ChEBI" id="CHEBI:60240"/>
    </ligand>
</feature>
<evidence type="ECO:0000256" key="3">
    <source>
        <dbReference type="PIRSR" id="PIRSR605511-2"/>
    </source>
</evidence>
<dbReference type="PANTHER" id="PTHR10907:SF47">
    <property type="entry name" value="REGUCALCIN"/>
    <property type="match status" value="1"/>
</dbReference>
<dbReference type="GO" id="GO:0019853">
    <property type="term" value="P:L-ascorbic acid biosynthetic process"/>
    <property type="evidence" value="ECO:0007669"/>
    <property type="project" value="TreeGrafter"/>
</dbReference>
<dbReference type="InterPro" id="IPR005511">
    <property type="entry name" value="SMP-30"/>
</dbReference>
<evidence type="ECO:0000313" key="6">
    <source>
        <dbReference type="Proteomes" id="UP000199107"/>
    </source>
</evidence>
<reference evidence="6" key="1">
    <citation type="submission" date="2016-10" db="EMBL/GenBank/DDBJ databases">
        <authorList>
            <person name="Varghese N."/>
            <person name="Submissions S."/>
        </authorList>
    </citation>
    <scope>NUCLEOTIDE SEQUENCE [LARGE SCALE GENOMIC DNA]</scope>
    <source>
        <strain evidence="6">AAP</strain>
    </source>
</reference>
<organism evidence="5 6">
    <name type="scientific">Franzmannia pantelleriensis</name>
    <dbReference type="NCBI Taxonomy" id="48727"/>
    <lineage>
        <taxon>Bacteria</taxon>
        <taxon>Pseudomonadati</taxon>
        <taxon>Pseudomonadota</taxon>
        <taxon>Gammaproteobacteria</taxon>
        <taxon>Oceanospirillales</taxon>
        <taxon>Halomonadaceae</taxon>
        <taxon>Franzmannia</taxon>
    </lineage>
</organism>
<dbReference type="EMBL" id="FNGH01000008">
    <property type="protein sequence ID" value="SDM00877.1"/>
    <property type="molecule type" value="Genomic_DNA"/>
</dbReference>
<keyword evidence="3" id="KW-0479">Metal-binding</keyword>
<feature type="binding site" evidence="3">
    <location>
        <position position="152"/>
    </location>
    <ligand>
        <name>a divalent metal cation</name>
        <dbReference type="ChEBI" id="CHEBI:60240"/>
    </ligand>
</feature>
<feature type="binding site" evidence="3">
    <location>
        <position position="107"/>
    </location>
    <ligand>
        <name>substrate</name>
    </ligand>
</feature>
<proteinExistence type="inferred from homology"/>
<dbReference type="Gene3D" id="2.120.10.30">
    <property type="entry name" value="TolB, C-terminal domain"/>
    <property type="match status" value="1"/>
</dbReference>
<feature type="domain" description="SMP-30/Gluconolactonase/LRE-like region" evidence="4">
    <location>
        <begin position="20"/>
        <end position="261"/>
    </location>
</feature>
<dbReference type="Pfam" id="PF08450">
    <property type="entry name" value="SGL"/>
    <property type="match status" value="1"/>
</dbReference>
<feature type="active site" description="Proton donor/acceptor" evidence="2">
    <location>
        <position position="202"/>
    </location>
</feature>
<dbReference type="PRINTS" id="PR01790">
    <property type="entry name" value="SMP30FAMILY"/>
</dbReference>
<dbReference type="OrthoDB" id="9775406at2"/>
<dbReference type="Proteomes" id="UP000199107">
    <property type="component" value="Unassembled WGS sequence"/>
</dbReference>
<dbReference type="GO" id="GO:0005509">
    <property type="term" value="F:calcium ion binding"/>
    <property type="evidence" value="ECO:0007669"/>
    <property type="project" value="TreeGrafter"/>
</dbReference>
<gene>
    <name evidence="5" type="ORF">SAMN05192555_108178</name>
</gene>
<dbReference type="PANTHER" id="PTHR10907">
    <property type="entry name" value="REGUCALCIN"/>
    <property type="match status" value="1"/>
</dbReference>